<evidence type="ECO:0000313" key="2">
    <source>
        <dbReference type="Proteomes" id="UP001159363"/>
    </source>
</evidence>
<accession>A0ABQ9HNW7</accession>
<protein>
    <submittedName>
        <fullName evidence="1">Uncharacterized protein</fullName>
    </submittedName>
</protein>
<dbReference type="Proteomes" id="UP001159363">
    <property type="component" value="Chromosome X"/>
</dbReference>
<dbReference type="EMBL" id="JARBHB010000004">
    <property type="protein sequence ID" value="KAJ8886001.1"/>
    <property type="molecule type" value="Genomic_DNA"/>
</dbReference>
<evidence type="ECO:0000313" key="1">
    <source>
        <dbReference type="EMBL" id="KAJ8886001.1"/>
    </source>
</evidence>
<organism evidence="1 2">
    <name type="scientific">Dryococelus australis</name>
    <dbReference type="NCBI Taxonomy" id="614101"/>
    <lineage>
        <taxon>Eukaryota</taxon>
        <taxon>Metazoa</taxon>
        <taxon>Ecdysozoa</taxon>
        <taxon>Arthropoda</taxon>
        <taxon>Hexapoda</taxon>
        <taxon>Insecta</taxon>
        <taxon>Pterygota</taxon>
        <taxon>Neoptera</taxon>
        <taxon>Polyneoptera</taxon>
        <taxon>Phasmatodea</taxon>
        <taxon>Verophasmatodea</taxon>
        <taxon>Anareolatae</taxon>
        <taxon>Phasmatidae</taxon>
        <taxon>Eurycanthinae</taxon>
        <taxon>Dryococelus</taxon>
    </lineage>
</organism>
<sequence>MSFRLQYLPAHSTATALPCMFKGHQHRIAWVFRHVGEGVCSCCVLKYVDTNGAVCVHLVMNGPPQASVSSQTGAQQNTSLGQTAPILFEFHSQYLKVWASAWSDSSVTLTWIKTLL</sequence>
<reference evidence="1 2" key="1">
    <citation type="submission" date="2023-02" db="EMBL/GenBank/DDBJ databases">
        <title>LHISI_Scaffold_Assembly.</title>
        <authorList>
            <person name="Stuart O.P."/>
            <person name="Cleave R."/>
            <person name="Magrath M.J.L."/>
            <person name="Mikheyev A.S."/>
        </authorList>
    </citation>
    <scope>NUCLEOTIDE SEQUENCE [LARGE SCALE GENOMIC DNA]</scope>
    <source>
        <strain evidence="1">Daus_M_001</strain>
        <tissue evidence="1">Leg muscle</tissue>
    </source>
</reference>
<keyword evidence="2" id="KW-1185">Reference proteome</keyword>
<comment type="caution">
    <text evidence="1">The sequence shown here is derived from an EMBL/GenBank/DDBJ whole genome shotgun (WGS) entry which is preliminary data.</text>
</comment>
<gene>
    <name evidence="1" type="ORF">PR048_012207</name>
</gene>
<proteinExistence type="predicted"/>
<name>A0ABQ9HNW7_9NEOP</name>